<feature type="transmembrane region" description="Helical" evidence="1">
    <location>
        <begin position="86"/>
        <end position="103"/>
    </location>
</feature>
<protein>
    <recommendedName>
        <fullName evidence="2">DUF7313 domain-containing protein</fullName>
    </recommendedName>
</protein>
<dbReference type="InterPro" id="IPR055737">
    <property type="entry name" value="DUF7313"/>
</dbReference>
<dbReference type="Proteomes" id="UP000509667">
    <property type="component" value="Chromosome"/>
</dbReference>
<keyword evidence="4" id="KW-1185">Reference proteome</keyword>
<dbReference type="GeneID" id="56080075"/>
<name>A0A7D5P634_9EURY</name>
<reference evidence="3 4" key="1">
    <citation type="submission" date="2020-07" db="EMBL/GenBank/DDBJ databases">
        <title>Halosimplex pelagicum sp. nov. and Halosimplex rubrum sp. nov., isolated from salted brown alga Laminaria, and emended description of the genus Halosimplex.</title>
        <authorList>
            <person name="Cui H."/>
        </authorList>
    </citation>
    <scope>NUCLEOTIDE SEQUENCE [LARGE SCALE GENOMIC DNA]</scope>
    <source>
        <strain evidence="3 4">R27</strain>
    </source>
</reference>
<proteinExistence type="predicted"/>
<dbReference type="Pfam" id="PF23995">
    <property type="entry name" value="DUF7313"/>
    <property type="match status" value="1"/>
</dbReference>
<organism evidence="3 4">
    <name type="scientific">Halosimplex rubrum</name>
    <dbReference type="NCBI Taxonomy" id="869889"/>
    <lineage>
        <taxon>Archaea</taxon>
        <taxon>Methanobacteriati</taxon>
        <taxon>Methanobacteriota</taxon>
        <taxon>Stenosarchaea group</taxon>
        <taxon>Halobacteria</taxon>
        <taxon>Halobacteriales</taxon>
        <taxon>Haloarculaceae</taxon>
        <taxon>Halosimplex</taxon>
    </lineage>
</organism>
<keyword evidence="1" id="KW-1133">Transmembrane helix</keyword>
<dbReference type="OrthoDB" id="234683at2157"/>
<evidence type="ECO:0000313" key="4">
    <source>
        <dbReference type="Proteomes" id="UP000509667"/>
    </source>
</evidence>
<dbReference type="RefSeq" id="WP_179909192.1">
    <property type="nucleotide sequence ID" value="NZ_CP058910.1"/>
</dbReference>
<accession>A0A7D5P634</accession>
<evidence type="ECO:0000313" key="3">
    <source>
        <dbReference type="EMBL" id="QLH79324.1"/>
    </source>
</evidence>
<evidence type="ECO:0000259" key="2">
    <source>
        <dbReference type="Pfam" id="PF23995"/>
    </source>
</evidence>
<gene>
    <name evidence="3" type="ORF">HZS55_19390</name>
</gene>
<dbReference type="AlphaFoldDB" id="A0A7D5P634"/>
<sequence length="149" mass="16517">MVAYELFGPVDAVLDSHITEEVLVIEAVLLGLVVLNIAARALAHRRHRSQAESGDADELSRHPFHVLTNVALVLGSFYFLTVHHHAGMVTAVIAIFVLMTDIFEFESRKVEVRREIDLERPKAAIGASVVALLYVGYVTFFYGPLGQFL</sequence>
<feature type="domain" description="DUF7313" evidence="2">
    <location>
        <begin position="4"/>
        <end position="142"/>
    </location>
</feature>
<evidence type="ECO:0000256" key="1">
    <source>
        <dbReference type="SAM" id="Phobius"/>
    </source>
</evidence>
<keyword evidence="1" id="KW-0472">Membrane</keyword>
<keyword evidence="1" id="KW-0812">Transmembrane</keyword>
<dbReference type="KEGG" id="hrr:HZS55_19390"/>
<feature type="transmembrane region" description="Helical" evidence="1">
    <location>
        <begin position="123"/>
        <end position="143"/>
    </location>
</feature>
<feature type="transmembrane region" description="Helical" evidence="1">
    <location>
        <begin position="64"/>
        <end position="80"/>
    </location>
</feature>
<feature type="transmembrane region" description="Helical" evidence="1">
    <location>
        <begin position="22"/>
        <end position="43"/>
    </location>
</feature>
<dbReference type="EMBL" id="CP058910">
    <property type="protein sequence ID" value="QLH79324.1"/>
    <property type="molecule type" value="Genomic_DNA"/>
</dbReference>